<dbReference type="EMBL" id="CP045227">
    <property type="protein sequence ID" value="QFS50627.1"/>
    <property type="molecule type" value="Genomic_DNA"/>
</dbReference>
<dbReference type="Gene3D" id="1.10.10.60">
    <property type="entry name" value="Homeodomain-like"/>
    <property type="match status" value="1"/>
</dbReference>
<name>A0A5P8WCT4_9NOSO</name>
<protein>
    <submittedName>
        <fullName evidence="1">IS481 family transposase</fullName>
    </submittedName>
</protein>
<gene>
    <name evidence="1" type="ORF">GXM_08121</name>
</gene>
<proteinExistence type="predicted"/>
<dbReference type="Proteomes" id="UP000326678">
    <property type="component" value="Chromosome Gxm2"/>
</dbReference>
<evidence type="ECO:0000313" key="1">
    <source>
        <dbReference type="EMBL" id="QFS50627.1"/>
    </source>
</evidence>
<organism evidence="1 2">
    <name type="scientific">Nostoc sphaeroides CCNUC1</name>
    <dbReference type="NCBI Taxonomy" id="2653204"/>
    <lineage>
        <taxon>Bacteria</taxon>
        <taxon>Bacillati</taxon>
        <taxon>Cyanobacteriota</taxon>
        <taxon>Cyanophyceae</taxon>
        <taxon>Nostocales</taxon>
        <taxon>Nostocaceae</taxon>
        <taxon>Nostoc</taxon>
    </lineage>
</organism>
<sequence length="84" mass="9846">MPKKQIPIDAIVDLRRRLDQLPPRSPSRRVLVQEIAQLYGISEDTVYRTLRERNIVRSVRRIDCDVPRVIPKAGLERYCTCCCH</sequence>
<reference evidence="1 2" key="1">
    <citation type="submission" date="2019-10" db="EMBL/GenBank/DDBJ databases">
        <title>Genomic and transcriptomic insights into the perfect genentic adaptation of a filamentous nitrogen-fixing cyanobacterium to rice fields.</title>
        <authorList>
            <person name="Chen Z."/>
        </authorList>
    </citation>
    <scope>NUCLEOTIDE SEQUENCE [LARGE SCALE GENOMIC DNA]</scope>
    <source>
        <strain evidence="1">CCNUC1</strain>
    </source>
</reference>
<keyword evidence="2" id="KW-1185">Reference proteome</keyword>
<dbReference type="RefSeq" id="WP_152591542.1">
    <property type="nucleotide sequence ID" value="NZ_CP045227.1"/>
</dbReference>
<accession>A0A5P8WCT4</accession>
<evidence type="ECO:0000313" key="2">
    <source>
        <dbReference type="Proteomes" id="UP000326678"/>
    </source>
</evidence>
<dbReference type="AlphaFoldDB" id="A0A5P8WCT4"/>
<dbReference type="KEGG" id="nsh:GXM_08121"/>